<evidence type="ECO:0000313" key="2">
    <source>
        <dbReference type="EMBL" id="KAL1844926.1"/>
    </source>
</evidence>
<dbReference type="Proteomes" id="UP001586593">
    <property type="component" value="Unassembled WGS sequence"/>
</dbReference>
<evidence type="ECO:0000256" key="1">
    <source>
        <dbReference type="SAM" id="MobiDB-lite"/>
    </source>
</evidence>
<sequence>MWKGGRKGNTGLGERHPFLYFLALAKAPVWFPTATGTSIFAVPCRQASLQDQAGWSVLRPGQEASSPRSPNVVQTKWQETTRGGRRKEGAKHGAEVEDRLWSGRTMLPLQGRCDPCLLPRGRRDQVLDVGPGLAWNGQGRRSPSYGDPRKALCRSACTRAMAARYRRPRLPSHP</sequence>
<feature type="compositionally biased region" description="Polar residues" evidence="1">
    <location>
        <begin position="63"/>
        <end position="81"/>
    </location>
</feature>
<organism evidence="2 3">
    <name type="scientific">Phialemonium thermophilum</name>
    <dbReference type="NCBI Taxonomy" id="223376"/>
    <lineage>
        <taxon>Eukaryota</taxon>
        <taxon>Fungi</taxon>
        <taxon>Dikarya</taxon>
        <taxon>Ascomycota</taxon>
        <taxon>Pezizomycotina</taxon>
        <taxon>Sordariomycetes</taxon>
        <taxon>Sordariomycetidae</taxon>
        <taxon>Cephalothecales</taxon>
        <taxon>Cephalothecaceae</taxon>
        <taxon>Phialemonium</taxon>
    </lineage>
</organism>
<name>A0ABR3VTC9_9PEZI</name>
<accession>A0ABR3VTC9</accession>
<reference evidence="2 3" key="1">
    <citation type="journal article" date="2024" name="Commun. Biol.">
        <title>Comparative genomic analysis of thermophilic fungi reveals convergent evolutionary adaptations and gene losses.</title>
        <authorList>
            <person name="Steindorff A.S."/>
            <person name="Aguilar-Pontes M.V."/>
            <person name="Robinson A.J."/>
            <person name="Andreopoulos B."/>
            <person name="LaButti K."/>
            <person name="Kuo A."/>
            <person name="Mondo S."/>
            <person name="Riley R."/>
            <person name="Otillar R."/>
            <person name="Haridas S."/>
            <person name="Lipzen A."/>
            <person name="Grimwood J."/>
            <person name="Schmutz J."/>
            <person name="Clum A."/>
            <person name="Reid I.D."/>
            <person name="Moisan M.C."/>
            <person name="Butler G."/>
            <person name="Nguyen T.T.M."/>
            <person name="Dewar K."/>
            <person name="Conant G."/>
            <person name="Drula E."/>
            <person name="Henrissat B."/>
            <person name="Hansel C."/>
            <person name="Singer S."/>
            <person name="Hutchinson M.I."/>
            <person name="de Vries R.P."/>
            <person name="Natvig D.O."/>
            <person name="Powell A.J."/>
            <person name="Tsang A."/>
            <person name="Grigoriev I.V."/>
        </authorList>
    </citation>
    <scope>NUCLEOTIDE SEQUENCE [LARGE SCALE GENOMIC DNA]</scope>
    <source>
        <strain evidence="2 3">ATCC 24622</strain>
    </source>
</reference>
<dbReference type="EMBL" id="JAZHXJ010001369">
    <property type="protein sequence ID" value="KAL1844926.1"/>
    <property type="molecule type" value="Genomic_DNA"/>
</dbReference>
<gene>
    <name evidence="2" type="ORF">VTK73DRAFT_1500</name>
</gene>
<evidence type="ECO:0000313" key="3">
    <source>
        <dbReference type="Proteomes" id="UP001586593"/>
    </source>
</evidence>
<comment type="caution">
    <text evidence="2">The sequence shown here is derived from an EMBL/GenBank/DDBJ whole genome shotgun (WGS) entry which is preliminary data.</text>
</comment>
<proteinExistence type="predicted"/>
<protein>
    <submittedName>
        <fullName evidence="2">Uncharacterized protein</fullName>
    </submittedName>
</protein>
<keyword evidence="3" id="KW-1185">Reference proteome</keyword>
<feature type="compositionally biased region" description="Basic and acidic residues" evidence="1">
    <location>
        <begin position="86"/>
        <end position="95"/>
    </location>
</feature>
<feature type="region of interest" description="Disordered" evidence="1">
    <location>
        <begin position="60"/>
        <end position="95"/>
    </location>
</feature>